<gene>
    <name evidence="1" type="ORF">H6F99_21550</name>
</gene>
<accession>A0ABR8C2X2</accession>
<organism evidence="1 2">
    <name type="scientific">Aphanizomenon flos-aquae FACHB-1040</name>
    <dbReference type="NCBI Taxonomy" id="2692887"/>
    <lineage>
        <taxon>Bacteria</taxon>
        <taxon>Bacillati</taxon>
        <taxon>Cyanobacteriota</taxon>
        <taxon>Cyanophyceae</taxon>
        <taxon>Nostocales</taxon>
        <taxon>Aphanizomenonaceae</taxon>
        <taxon>Aphanizomenon</taxon>
    </lineage>
</organism>
<keyword evidence="2" id="KW-1185">Reference proteome</keyword>
<proteinExistence type="predicted"/>
<dbReference type="EMBL" id="JACJQT010000074">
    <property type="protein sequence ID" value="MBD2280765.1"/>
    <property type="molecule type" value="Genomic_DNA"/>
</dbReference>
<protein>
    <submittedName>
        <fullName evidence="1">Uncharacterized protein</fullName>
    </submittedName>
</protein>
<evidence type="ECO:0000313" key="1">
    <source>
        <dbReference type="EMBL" id="MBD2280765.1"/>
    </source>
</evidence>
<comment type="caution">
    <text evidence="1">The sequence shown here is derived from an EMBL/GenBank/DDBJ whole genome shotgun (WGS) entry which is preliminary data.</text>
</comment>
<name>A0ABR8C2X2_APHFL</name>
<evidence type="ECO:0000313" key="2">
    <source>
        <dbReference type="Proteomes" id="UP000606721"/>
    </source>
</evidence>
<sequence>MPYIEVKSRKIIDSTLAKKIITKGDIIAVLTTGHITKQAKVAFDQADIAWAEYIEERQFLESEAQEVE</sequence>
<dbReference type="Proteomes" id="UP000606721">
    <property type="component" value="Unassembled WGS sequence"/>
</dbReference>
<reference evidence="1 2" key="1">
    <citation type="journal article" date="2020" name="ISME J.">
        <title>Comparative genomics reveals insights into cyanobacterial evolution and habitat adaptation.</title>
        <authorList>
            <person name="Chen M.Y."/>
            <person name="Teng W.K."/>
            <person name="Zhao L."/>
            <person name="Hu C.X."/>
            <person name="Zhou Y.K."/>
            <person name="Han B.P."/>
            <person name="Song L.R."/>
            <person name="Shu W.S."/>
        </authorList>
    </citation>
    <scope>NUCLEOTIDE SEQUENCE [LARGE SCALE GENOMIC DNA]</scope>
    <source>
        <strain evidence="1 2">FACHB-1040</strain>
    </source>
</reference>
<dbReference type="RefSeq" id="WP_053538037.1">
    <property type="nucleotide sequence ID" value="NZ_JACJQT010000074.1"/>
</dbReference>